<sequence length="174" mass="19985">MADQFNKVMQMNTINQTHSRKSELPQDSLEIQNFPEKTYQISGNGFPKEFEYLAEYFDAQITYEMETDALREIKSPASSPSKTPSPSPSPSSSTSPLEAPTPSEARNTCKYKCSLKRRKENFPQLQKLCRQVCKKKCLLRYSVLIYHCTSRCAESMPENFKSDKHLLFCSSILF</sequence>
<gene>
    <name evidence="2" type="ORF">V6N11_008044</name>
</gene>
<feature type="compositionally biased region" description="Low complexity" evidence="1">
    <location>
        <begin position="90"/>
        <end position="104"/>
    </location>
</feature>
<dbReference type="Proteomes" id="UP001396334">
    <property type="component" value="Unassembled WGS sequence"/>
</dbReference>
<dbReference type="EMBL" id="JBBPBN010000048">
    <property type="protein sequence ID" value="KAK8993829.1"/>
    <property type="molecule type" value="Genomic_DNA"/>
</dbReference>
<proteinExistence type="predicted"/>
<feature type="compositionally biased region" description="Polar residues" evidence="1">
    <location>
        <begin position="7"/>
        <end position="17"/>
    </location>
</feature>
<feature type="region of interest" description="Disordered" evidence="1">
    <location>
        <begin position="68"/>
        <end position="105"/>
    </location>
</feature>
<feature type="region of interest" description="Disordered" evidence="1">
    <location>
        <begin position="1"/>
        <end position="28"/>
    </location>
</feature>
<keyword evidence="3" id="KW-1185">Reference proteome</keyword>
<evidence type="ECO:0000313" key="2">
    <source>
        <dbReference type="EMBL" id="KAK8993829.1"/>
    </source>
</evidence>
<evidence type="ECO:0000313" key="3">
    <source>
        <dbReference type="Proteomes" id="UP001396334"/>
    </source>
</evidence>
<organism evidence="2 3">
    <name type="scientific">Hibiscus sabdariffa</name>
    <name type="common">roselle</name>
    <dbReference type="NCBI Taxonomy" id="183260"/>
    <lineage>
        <taxon>Eukaryota</taxon>
        <taxon>Viridiplantae</taxon>
        <taxon>Streptophyta</taxon>
        <taxon>Embryophyta</taxon>
        <taxon>Tracheophyta</taxon>
        <taxon>Spermatophyta</taxon>
        <taxon>Magnoliopsida</taxon>
        <taxon>eudicotyledons</taxon>
        <taxon>Gunneridae</taxon>
        <taxon>Pentapetalae</taxon>
        <taxon>rosids</taxon>
        <taxon>malvids</taxon>
        <taxon>Malvales</taxon>
        <taxon>Malvaceae</taxon>
        <taxon>Malvoideae</taxon>
        <taxon>Hibiscus</taxon>
    </lineage>
</organism>
<name>A0ABR2PZX4_9ROSI</name>
<evidence type="ECO:0000256" key="1">
    <source>
        <dbReference type="SAM" id="MobiDB-lite"/>
    </source>
</evidence>
<reference evidence="2 3" key="1">
    <citation type="journal article" date="2024" name="G3 (Bethesda)">
        <title>Genome assembly of Hibiscus sabdariffa L. provides insights into metabolisms of medicinal natural products.</title>
        <authorList>
            <person name="Kim T."/>
        </authorList>
    </citation>
    <scope>NUCLEOTIDE SEQUENCE [LARGE SCALE GENOMIC DNA]</scope>
    <source>
        <strain evidence="2">TK-2024</strain>
        <tissue evidence="2">Old leaves</tissue>
    </source>
</reference>
<comment type="caution">
    <text evidence="2">The sequence shown here is derived from an EMBL/GenBank/DDBJ whole genome shotgun (WGS) entry which is preliminary data.</text>
</comment>
<protein>
    <submittedName>
        <fullName evidence="2">Uncharacterized protein</fullName>
    </submittedName>
</protein>
<accession>A0ABR2PZX4</accession>